<dbReference type="GO" id="GO:0043041">
    <property type="term" value="P:amino acid activation for nonribosomal peptide biosynthetic process"/>
    <property type="evidence" value="ECO:0007669"/>
    <property type="project" value="TreeGrafter"/>
</dbReference>
<feature type="non-terminal residue" evidence="2">
    <location>
        <position position="262"/>
    </location>
</feature>
<dbReference type="Pfam" id="PF00501">
    <property type="entry name" value="AMP-binding"/>
    <property type="match status" value="1"/>
</dbReference>
<evidence type="ECO:0000313" key="3">
    <source>
        <dbReference type="Proteomes" id="UP000239322"/>
    </source>
</evidence>
<dbReference type="InterPro" id="IPR000873">
    <property type="entry name" value="AMP-dep_synth/lig_dom"/>
</dbReference>
<dbReference type="PANTHER" id="PTHR45527:SF1">
    <property type="entry name" value="FATTY ACID SYNTHASE"/>
    <property type="match status" value="1"/>
</dbReference>
<dbReference type="InterPro" id="IPR042099">
    <property type="entry name" value="ANL_N_sf"/>
</dbReference>
<dbReference type="EMBL" id="PVLV01000351">
    <property type="protein sequence ID" value="PRH77234.1"/>
    <property type="molecule type" value="Genomic_DNA"/>
</dbReference>
<gene>
    <name evidence="2" type="ORF">C6N75_21355</name>
</gene>
<dbReference type="GO" id="GO:0044550">
    <property type="term" value="P:secondary metabolite biosynthetic process"/>
    <property type="evidence" value="ECO:0007669"/>
    <property type="project" value="TreeGrafter"/>
</dbReference>
<name>A0A2S9PS44_9ACTN</name>
<dbReference type="SUPFAM" id="SSF56801">
    <property type="entry name" value="Acetyl-CoA synthetase-like"/>
    <property type="match status" value="1"/>
</dbReference>
<dbReference type="PROSITE" id="PS00455">
    <property type="entry name" value="AMP_BINDING"/>
    <property type="match status" value="1"/>
</dbReference>
<keyword evidence="3" id="KW-1185">Reference proteome</keyword>
<organism evidence="2 3">
    <name type="scientific">Streptomyces solincola</name>
    <dbReference type="NCBI Taxonomy" id="2100817"/>
    <lineage>
        <taxon>Bacteria</taxon>
        <taxon>Bacillati</taxon>
        <taxon>Actinomycetota</taxon>
        <taxon>Actinomycetes</taxon>
        <taxon>Kitasatosporales</taxon>
        <taxon>Streptomycetaceae</taxon>
        <taxon>Streptomyces</taxon>
    </lineage>
</organism>
<dbReference type="Proteomes" id="UP000239322">
    <property type="component" value="Unassembled WGS sequence"/>
</dbReference>
<evidence type="ECO:0000313" key="2">
    <source>
        <dbReference type="EMBL" id="PRH77234.1"/>
    </source>
</evidence>
<dbReference type="OrthoDB" id="2472181at2"/>
<dbReference type="RefSeq" id="WP_146132628.1">
    <property type="nucleotide sequence ID" value="NZ_PVLV01000351.1"/>
</dbReference>
<dbReference type="InterPro" id="IPR020845">
    <property type="entry name" value="AMP-binding_CS"/>
</dbReference>
<dbReference type="GO" id="GO:0031177">
    <property type="term" value="F:phosphopantetheine binding"/>
    <property type="evidence" value="ECO:0007669"/>
    <property type="project" value="TreeGrafter"/>
</dbReference>
<dbReference type="GO" id="GO:0005829">
    <property type="term" value="C:cytosol"/>
    <property type="evidence" value="ECO:0007669"/>
    <property type="project" value="TreeGrafter"/>
</dbReference>
<dbReference type="PANTHER" id="PTHR45527">
    <property type="entry name" value="NONRIBOSOMAL PEPTIDE SYNTHETASE"/>
    <property type="match status" value="1"/>
</dbReference>
<sequence length="262" mass="27995">MSVSDLLARRRADSPDRIAVVDAEGALDHAALGALVDRAARWLRDHGVGPEDRVLHAGGNDRLFVALFWATLRIGAVFVPVHQELTDAQIDHIVRDCTPAVAVCPAGGGAAARYTVPPDTARREIRRARPDGHTADVPADSPAALLYTSGTTGRPKGVICPHRQVRAAVDAIGAVLGYRADDTVLCRLPLSFDYGLYQVLLCTAAGAALVLASRAEDLRLPGLIERYGVTIVPLVPSLAKTLTLLQERRRPRCRAAPGTTRS</sequence>
<comment type="caution">
    <text evidence="2">The sequence shown here is derived from an EMBL/GenBank/DDBJ whole genome shotgun (WGS) entry which is preliminary data.</text>
</comment>
<dbReference type="Gene3D" id="3.40.50.12780">
    <property type="entry name" value="N-terminal domain of ligase-like"/>
    <property type="match status" value="1"/>
</dbReference>
<accession>A0A2S9PS44</accession>
<evidence type="ECO:0000259" key="1">
    <source>
        <dbReference type="Pfam" id="PF00501"/>
    </source>
</evidence>
<feature type="domain" description="AMP-dependent synthetase/ligase" evidence="1">
    <location>
        <begin position="9"/>
        <end position="246"/>
    </location>
</feature>
<proteinExistence type="predicted"/>
<dbReference type="AlphaFoldDB" id="A0A2S9PS44"/>
<reference evidence="2 3" key="1">
    <citation type="submission" date="2018-03" db="EMBL/GenBank/DDBJ databases">
        <title>Novel Streptomyces sp. from soil.</title>
        <authorList>
            <person name="Tan G.Y.A."/>
            <person name="Lee Z.Y."/>
        </authorList>
    </citation>
    <scope>NUCLEOTIDE SEQUENCE [LARGE SCALE GENOMIC DNA]</scope>
    <source>
        <strain evidence="2 3">ST5x</strain>
    </source>
</reference>
<protein>
    <recommendedName>
        <fullName evidence="1">AMP-dependent synthetase/ligase domain-containing protein</fullName>
    </recommendedName>
</protein>